<evidence type="ECO:0000313" key="9">
    <source>
        <dbReference type="EMBL" id="EPS98037.1"/>
    </source>
</evidence>
<organism evidence="9 10">
    <name type="scientific">Fomitopsis schrenkii</name>
    <name type="common">Brown rot fungus</name>
    <dbReference type="NCBI Taxonomy" id="2126942"/>
    <lineage>
        <taxon>Eukaryota</taxon>
        <taxon>Fungi</taxon>
        <taxon>Dikarya</taxon>
        <taxon>Basidiomycota</taxon>
        <taxon>Agaricomycotina</taxon>
        <taxon>Agaricomycetes</taxon>
        <taxon>Polyporales</taxon>
        <taxon>Fomitopsis</taxon>
    </lineage>
</organism>
<dbReference type="Proteomes" id="UP000015241">
    <property type="component" value="Unassembled WGS sequence"/>
</dbReference>
<accession>S8DZR5</accession>
<evidence type="ECO:0000256" key="4">
    <source>
        <dbReference type="ARBA" id="ARBA00022617"/>
    </source>
</evidence>
<evidence type="ECO:0000313" key="10">
    <source>
        <dbReference type="Proteomes" id="UP000015241"/>
    </source>
</evidence>
<dbReference type="PANTHER" id="PTHR24305:SF166">
    <property type="entry name" value="CYTOCHROME P450 12A4, MITOCHONDRIAL-RELATED"/>
    <property type="match status" value="1"/>
</dbReference>
<dbReference type="InParanoid" id="S8DZR5"/>
<comment type="cofactor">
    <cofactor evidence="1">
        <name>heme</name>
        <dbReference type="ChEBI" id="CHEBI:30413"/>
    </cofactor>
</comment>
<dbReference type="SUPFAM" id="SSF48264">
    <property type="entry name" value="Cytochrome P450"/>
    <property type="match status" value="1"/>
</dbReference>
<evidence type="ECO:0000256" key="6">
    <source>
        <dbReference type="ARBA" id="ARBA00023002"/>
    </source>
</evidence>
<dbReference type="AlphaFoldDB" id="S8DZR5"/>
<keyword evidence="10" id="KW-1185">Reference proteome</keyword>
<evidence type="ECO:0000256" key="3">
    <source>
        <dbReference type="ARBA" id="ARBA00010617"/>
    </source>
</evidence>
<dbReference type="GO" id="GO:0004497">
    <property type="term" value="F:monooxygenase activity"/>
    <property type="evidence" value="ECO:0007669"/>
    <property type="project" value="UniProtKB-KW"/>
</dbReference>
<dbReference type="GO" id="GO:0005506">
    <property type="term" value="F:iron ion binding"/>
    <property type="evidence" value="ECO:0007669"/>
    <property type="project" value="InterPro"/>
</dbReference>
<proteinExistence type="inferred from homology"/>
<reference evidence="9 10" key="1">
    <citation type="journal article" date="2012" name="Science">
        <title>The Paleozoic origin of enzymatic lignin decomposition reconstructed from 31 fungal genomes.</title>
        <authorList>
            <person name="Floudas D."/>
            <person name="Binder M."/>
            <person name="Riley R."/>
            <person name="Barry K."/>
            <person name="Blanchette R.A."/>
            <person name="Henrissat B."/>
            <person name="Martinez A.T."/>
            <person name="Otillar R."/>
            <person name="Spatafora J.W."/>
            <person name="Yadav J.S."/>
            <person name="Aerts A."/>
            <person name="Benoit I."/>
            <person name="Boyd A."/>
            <person name="Carlson A."/>
            <person name="Copeland A."/>
            <person name="Coutinho P.M."/>
            <person name="de Vries R.P."/>
            <person name="Ferreira P."/>
            <person name="Findley K."/>
            <person name="Foster B."/>
            <person name="Gaskell J."/>
            <person name="Glotzer D."/>
            <person name="Gorecki P."/>
            <person name="Heitman J."/>
            <person name="Hesse C."/>
            <person name="Hori C."/>
            <person name="Igarashi K."/>
            <person name="Jurgens J.A."/>
            <person name="Kallen N."/>
            <person name="Kersten P."/>
            <person name="Kohler A."/>
            <person name="Kuees U."/>
            <person name="Kumar T.K.A."/>
            <person name="Kuo A."/>
            <person name="LaButti K."/>
            <person name="Larrondo L.F."/>
            <person name="Lindquist E."/>
            <person name="Ling A."/>
            <person name="Lombard V."/>
            <person name="Lucas S."/>
            <person name="Lundell T."/>
            <person name="Martin R."/>
            <person name="McLaughlin D.J."/>
            <person name="Morgenstern I."/>
            <person name="Morin E."/>
            <person name="Murat C."/>
            <person name="Nagy L.G."/>
            <person name="Nolan M."/>
            <person name="Ohm R.A."/>
            <person name="Patyshakuliyeva A."/>
            <person name="Rokas A."/>
            <person name="Ruiz-Duenas F.J."/>
            <person name="Sabat G."/>
            <person name="Salamov A."/>
            <person name="Samejima M."/>
            <person name="Schmutz J."/>
            <person name="Slot J.C."/>
            <person name="St John F."/>
            <person name="Stenlid J."/>
            <person name="Sun H."/>
            <person name="Sun S."/>
            <person name="Syed K."/>
            <person name="Tsang A."/>
            <person name="Wiebenga A."/>
            <person name="Young D."/>
            <person name="Pisabarro A."/>
            <person name="Eastwood D.C."/>
            <person name="Martin F."/>
            <person name="Cullen D."/>
            <person name="Grigoriev I.V."/>
            <person name="Hibbett D.S."/>
        </authorList>
    </citation>
    <scope>NUCLEOTIDE SEQUENCE</scope>
    <source>
        <strain evidence="10">FP-58527</strain>
    </source>
</reference>
<dbReference type="PANTHER" id="PTHR24305">
    <property type="entry name" value="CYTOCHROME P450"/>
    <property type="match status" value="1"/>
</dbReference>
<keyword evidence="8" id="KW-0503">Monooxygenase</keyword>
<evidence type="ECO:0000256" key="5">
    <source>
        <dbReference type="ARBA" id="ARBA00022723"/>
    </source>
</evidence>
<sequence length="199" mass="22048">MDELNALPYLDAVVREILRVHAPVRATGRIAVKDDIIPLSIPITDRYGRIHDHVKIDKGTDVTIPIQSLNVEKALWGDDAAEFKPERWQNSPEAVQGVPGVWGNMLTFLGGRASDIASHSSSEPHLPCCSLMLSLTALALAISRMKAFLFTLIREFAFELAIPAEDIIKKSAIVQRPYIKGKVDQGSQLPLLVKLYQRV</sequence>
<dbReference type="Gene3D" id="1.10.630.10">
    <property type="entry name" value="Cytochrome P450"/>
    <property type="match status" value="1"/>
</dbReference>
<dbReference type="eggNOG" id="KOG0157">
    <property type="taxonomic scope" value="Eukaryota"/>
</dbReference>
<keyword evidence="4" id="KW-0349">Heme</keyword>
<keyword evidence="5" id="KW-0479">Metal-binding</keyword>
<comment type="pathway">
    <text evidence="2">Secondary metabolite biosynthesis.</text>
</comment>
<comment type="similarity">
    <text evidence="3">Belongs to the cytochrome P450 family.</text>
</comment>
<dbReference type="GO" id="GO:0020037">
    <property type="term" value="F:heme binding"/>
    <property type="evidence" value="ECO:0007669"/>
    <property type="project" value="InterPro"/>
</dbReference>
<evidence type="ECO:0008006" key="11">
    <source>
        <dbReference type="Google" id="ProtNLM"/>
    </source>
</evidence>
<evidence type="ECO:0000256" key="8">
    <source>
        <dbReference type="ARBA" id="ARBA00023033"/>
    </source>
</evidence>
<dbReference type="HOGENOM" id="CLU_001570_5_11_1"/>
<dbReference type="STRING" id="743788.S8DZR5"/>
<dbReference type="InterPro" id="IPR001128">
    <property type="entry name" value="Cyt_P450"/>
</dbReference>
<evidence type="ECO:0000256" key="1">
    <source>
        <dbReference type="ARBA" id="ARBA00001971"/>
    </source>
</evidence>
<name>S8DZR5_FOMSC</name>
<dbReference type="InterPro" id="IPR050121">
    <property type="entry name" value="Cytochrome_P450_monoxygenase"/>
</dbReference>
<dbReference type="GO" id="GO:0016705">
    <property type="term" value="F:oxidoreductase activity, acting on paired donors, with incorporation or reduction of molecular oxygen"/>
    <property type="evidence" value="ECO:0007669"/>
    <property type="project" value="InterPro"/>
</dbReference>
<keyword evidence="6" id="KW-0560">Oxidoreductase</keyword>
<protein>
    <recommendedName>
        <fullName evidence="11">Cytochrome P450</fullName>
    </recommendedName>
</protein>
<dbReference type="InterPro" id="IPR036396">
    <property type="entry name" value="Cyt_P450_sf"/>
</dbReference>
<dbReference type="Pfam" id="PF00067">
    <property type="entry name" value="p450"/>
    <property type="match status" value="1"/>
</dbReference>
<gene>
    <name evidence="9" type="ORF">FOMPIDRAFT_89991</name>
</gene>
<dbReference type="EMBL" id="KE504170">
    <property type="protein sequence ID" value="EPS98037.1"/>
    <property type="molecule type" value="Genomic_DNA"/>
</dbReference>
<dbReference type="OrthoDB" id="1470350at2759"/>
<evidence type="ECO:0000256" key="7">
    <source>
        <dbReference type="ARBA" id="ARBA00023004"/>
    </source>
</evidence>
<evidence type="ECO:0000256" key="2">
    <source>
        <dbReference type="ARBA" id="ARBA00005179"/>
    </source>
</evidence>
<keyword evidence="7" id="KW-0408">Iron</keyword>